<keyword evidence="1" id="KW-0805">Transcription regulation</keyword>
<dbReference type="InterPro" id="IPR018356">
    <property type="entry name" value="Tscrpt_reg_HTH_DeoR_CS"/>
</dbReference>
<accession>A0ABQ2YTN9</accession>
<dbReference type="InterPro" id="IPR001034">
    <property type="entry name" value="DeoR_HTH"/>
</dbReference>
<feature type="domain" description="HTH deoR-type" evidence="4">
    <location>
        <begin position="5"/>
        <end position="57"/>
    </location>
</feature>
<dbReference type="Pfam" id="PF00455">
    <property type="entry name" value="DeoRC"/>
    <property type="match status" value="1"/>
</dbReference>
<comment type="caution">
    <text evidence="5">The sequence shown here is derived from an EMBL/GenBank/DDBJ whole genome shotgun (WGS) entry which is preliminary data.</text>
</comment>
<dbReference type="SMART" id="SM00420">
    <property type="entry name" value="HTH_DEOR"/>
    <property type="match status" value="1"/>
</dbReference>
<evidence type="ECO:0000256" key="2">
    <source>
        <dbReference type="ARBA" id="ARBA00023125"/>
    </source>
</evidence>
<evidence type="ECO:0000256" key="3">
    <source>
        <dbReference type="ARBA" id="ARBA00023163"/>
    </source>
</evidence>
<keyword evidence="2" id="KW-0238">DNA-binding</keyword>
<dbReference type="InterPro" id="IPR014036">
    <property type="entry name" value="DeoR-like_C"/>
</dbReference>
<name>A0ABQ2YTN9_9GAMM</name>
<evidence type="ECO:0000313" key="5">
    <source>
        <dbReference type="EMBL" id="GGX92287.1"/>
    </source>
</evidence>
<dbReference type="PANTHER" id="PTHR30363">
    <property type="entry name" value="HTH-TYPE TRANSCRIPTIONAL REGULATOR SRLR-RELATED"/>
    <property type="match status" value="1"/>
</dbReference>
<gene>
    <name evidence="5" type="ORF">GCM10007160_19860</name>
</gene>
<evidence type="ECO:0000313" key="6">
    <source>
        <dbReference type="Proteomes" id="UP000653056"/>
    </source>
</evidence>
<dbReference type="Proteomes" id="UP000653056">
    <property type="component" value="Unassembled WGS sequence"/>
</dbReference>
<dbReference type="InterPro" id="IPR037171">
    <property type="entry name" value="NagB/RpiA_transferase-like"/>
</dbReference>
<keyword evidence="6" id="KW-1185">Reference proteome</keyword>
<dbReference type="SUPFAM" id="SSF100950">
    <property type="entry name" value="NagB/RpiA/CoA transferase-like"/>
    <property type="match status" value="1"/>
</dbReference>
<dbReference type="PROSITE" id="PS51000">
    <property type="entry name" value="HTH_DEOR_2"/>
    <property type="match status" value="1"/>
</dbReference>
<reference evidence="6" key="1">
    <citation type="journal article" date="2019" name="Int. J. Syst. Evol. Microbiol.">
        <title>The Global Catalogue of Microorganisms (GCM) 10K type strain sequencing project: providing services to taxonomists for standard genome sequencing and annotation.</title>
        <authorList>
            <consortium name="The Broad Institute Genomics Platform"/>
            <consortium name="The Broad Institute Genome Sequencing Center for Infectious Disease"/>
            <person name="Wu L."/>
            <person name="Ma J."/>
        </authorList>
    </citation>
    <scope>NUCLEOTIDE SEQUENCE [LARGE SCALE GENOMIC DNA]</scope>
    <source>
        <strain evidence="6">KCTC 22228</strain>
    </source>
</reference>
<dbReference type="RefSeq" id="WP_189468682.1">
    <property type="nucleotide sequence ID" value="NZ_BMXS01000008.1"/>
</dbReference>
<sequence length="257" mass="27742">MNSRSAVRLARLQEALSRGGTIRLSEAARLCGVSEMTIRRDVAASEGVMMLLGGRLVMADNPQYAPVYDLDEQQDSHHLAKQRLCQCAAGFIEDGDTLFIDCGTTLMPLVASLAGDRSLTVVTYALNVANAVSRLPNVRLLMLGGLYHASSQSFGSDDMAGAIQRLGINKTFISAAGVHVERGVSCFHFHEVAPKRGAIEAAEQCILVADNSKFGIIRPAYFARLDEFDVIVTNGEVGECLRRRPSTDDTSPKILVA</sequence>
<dbReference type="InterPro" id="IPR050313">
    <property type="entry name" value="Carb_Metab_HTH_regulators"/>
</dbReference>
<evidence type="ECO:0000256" key="1">
    <source>
        <dbReference type="ARBA" id="ARBA00023015"/>
    </source>
</evidence>
<dbReference type="EMBL" id="BMXS01000008">
    <property type="protein sequence ID" value="GGX92287.1"/>
    <property type="molecule type" value="Genomic_DNA"/>
</dbReference>
<dbReference type="SMART" id="SM01134">
    <property type="entry name" value="DeoRC"/>
    <property type="match status" value="1"/>
</dbReference>
<proteinExistence type="predicted"/>
<protein>
    <submittedName>
        <fullName evidence="5">DeoR family transcriptional regulator</fullName>
    </submittedName>
</protein>
<organism evidence="5 6">
    <name type="scientific">Litchfieldella qijiaojingensis</name>
    <dbReference type="NCBI Taxonomy" id="980347"/>
    <lineage>
        <taxon>Bacteria</taxon>
        <taxon>Pseudomonadati</taxon>
        <taxon>Pseudomonadota</taxon>
        <taxon>Gammaproteobacteria</taxon>
        <taxon>Oceanospirillales</taxon>
        <taxon>Halomonadaceae</taxon>
        <taxon>Litchfieldella</taxon>
    </lineage>
</organism>
<keyword evidence="3" id="KW-0804">Transcription</keyword>
<dbReference type="Pfam" id="PF08220">
    <property type="entry name" value="HTH_DeoR"/>
    <property type="match status" value="1"/>
</dbReference>
<dbReference type="PANTHER" id="PTHR30363:SF8">
    <property type="entry name" value="DEOXYRIBOSE OPERON REPRESSOR"/>
    <property type="match status" value="1"/>
</dbReference>
<evidence type="ECO:0000259" key="4">
    <source>
        <dbReference type="PROSITE" id="PS51000"/>
    </source>
</evidence>
<dbReference type="PROSITE" id="PS00894">
    <property type="entry name" value="HTH_DEOR_1"/>
    <property type="match status" value="1"/>
</dbReference>